<evidence type="ECO:0000256" key="1">
    <source>
        <dbReference type="SAM" id="MobiDB-lite"/>
    </source>
</evidence>
<gene>
    <name evidence="2" type="ORF">K435DRAFT_141736</name>
</gene>
<evidence type="ECO:0000313" key="2">
    <source>
        <dbReference type="EMBL" id="THU95014.1"/>
    </source>
</evidence>
<name>A0A4S8LZ58_DENBC</name>
<dbReference type="PANTHER" id="PTHR38406">
    <property type="entry name" value="TRANSCRIPTIONAL REPRESSOR OPI1"/>
    <property type="match status" value="1"/>
</dbReference>
<evidence type="ECO:0000313" key="3">
    <source>
        <dbReference type="Proteomes" id="UP000297245"/>
    </source>
</evidence>
<dbReference type="Proteomes" id="UP000297245">
    <property type="component" value="Unassembled WGS sequence"/>
</dbReference>
<reference evidence="2 3" key="1">
    <citation type="journal article" date="2019" name="Nat. Ecol. Evol.">
        <title>Megaphylogeny resolves global patterns of mushroom evolution.</title>
        <authorList>
            <person name="Varga T."/>
            <person name="Krizsan K."/>
            <person name="Foldi C."/>
            <person name="Dima B."/>
            <person name="Sanchez-Garcia M."/>
            <person name="Sanchez-Ramirez S."/>
            <person name="Szollosi G.J."/>
            <person name="Szarkandi J.G."/>
            <person name="Papp V."/>
            <person name="Albert L."/>
            <person name="Andreopoulos W."/>
            <person name="Angelini C."/>
            <person name="Antonin V."/>
            <person name="Barry K.W."/>
            <person name="Bougher N.L."/>
            <person name="Buchanan P."/>
            <person name="Buyck B."/>
            <person name="Bense V."/>
            <person name="Catcheside P."/>
            <person name="Chovatia M."/>
            <person name="Cooper J."/>
            <person name="Damon W."/>
            <person name="Desjardin D."/>
            <person name="Finy P."/>
            <person name="Geml J."/>
            <person name="Haridas S."/>
            <person name="Hughes K."/>
            <person name="Justo A."/>
            <person name="Karasinski D."/>
            <person name="Kautmanova I."/>
            <person name="Kiss B."/>
            <person name="Kocsube S."/>
            <person name="Kotiranta H."/>
            <person name="LaButti K.M."/>
            <person name="Lechner B.E."/>
            <person name="Liimatainen K."/>
            <person name="Lipzen A."/>
            <person name="Lukacs Z."/>
            <person name="Mihaltcheva S."/>
            <person name="Morgado L.N."/>
            <person name="Niskanen T."/>
            <person name="Noordeloos M.E."/>
            <person name="Ohm R.A."/>
            <person name="Ortiz-Santana B."/>
            <person name="Ovrebo C."/>
            <person name="Racz N."/>
            <person name="Riley R."/>
            <person name="Savchenko A."/>
            <person name="Shiryaev A."/>
            <person name="Soop K."/>
            <person name="Spirin V."/>
            <person name="Szebenyi C."/>
            <person name="Tomsovsky M."/>
            <person name="Tulloss R.E."/>
            <person name="Uehling J."/>
            <person name="Grigoriev I.V."/>
            <person name="Vagvolgyi C."/>
            <person name="Papp T."/>
            <person name="Martin F.M."/>
            <person name="Miettinen O."/>
            <person name="Hibbett D.S."/>
            <person name="Nagy L.G."/>
        </authorList>
    </citation>
    <scope>NUCLEOTIDE SEQUENCE [LARGE SCALE GENOMIC DNA]</scope>
    <source>
        <strain evidence="2 3">CBS 962.96</strain>
    </source>
</reference>
<protein>
    <submittedName>
        <fullName evidence="2">Uncharacterized protein</fullName>
    </submittedName>
</protein>
<dbReference type="AlphaFoldDB" id="A0A4S8LZ58"/>
<dbReference type="InterPro" id="IPR013927">
    <property type="entry name" value="TF_Opi1_Ccg-8"/>
</dbReference>
<dbReference type="EMBL" id="ML179210">
    <property type="protein sequence ID" value="THU95014.1"/>
    <property type="molecule type" value="Genomic_DNA"/>
</dbReference>
<dbReference type="GO" id="GO:0008654">
    <property type="term" value="P:phospholipid biosynthetic process"/>
    <property type="evidence" value="ECO:0007669"/>
    <property type="project" value="TreeGrafter"/>
</dbReference>
<feature type="compositionally biased region" description="Low complexity" evidence="1">
    <location>
        <begin position="43"/>
        <end position="65"/>
    </location>
</feature>
<dbReference type="Pfam" id="PF08618">
    <property type="entry name" value="Opi1"/>
    <property type="match status" value="1"/>
</dbReference>
<dbReference type="GO" id="GO:0005634">
    <property type="term" value="C:nucleus"/>
    <property type="evidence" value="ECO:0007669"/>
    <property type="project" value="TreeGrafter"/>
</dbReference>
<proteinExistence type="predicted"/>
<feature type="region of interest" description="Disordered" evidence="1">
    <location>
        <begin position="43"/>
        <end position="66"/>
    </location>
</feature>
<sequence>MKTSASLSVPSMICATMHTQTEKIVPSLTTPALSVTSLSSVDSQSLASPSSSTPETPLSQSSSESDFFRRMSHLPLVNGAISMYEHGKASSRVVKYGAEMMESSVKTISRPVIDRLPVNTVEHLDEFACRQLDKVSQSTFN</sequence>
<organism evidence="2 3">
    <name type="scientific">Dendrothele bispora (strain CBS 962.96)</name>
    <dbReference type="NCBI Taxonomy" id="1314807"/>
    <lineage>
        <taxon>Eukaryota</taxon>
        <taxon>Fungi</taxon>
        <taxon>Dikarya</taxon>
        <taxon>Basidiomycota</taxon>
        <taxon>Agaricomycotina</taxon>
        <taxon>Agaricomycetes</taxon>
        <taxon>Agaricomycetidae</taxon>
        <taxon>Agaricales</taxon>
        <taxon>Agaricales incertae sedis</taxon>
        <taxon>Dendrothele</taxon>
    </lineage>
</organism>
<dbReference type="GO" id="GO:0003714">
    <property type="term" value="F:transcription corepressor activity"/>
    <property type="evidence" value="ECO:0007669"/>
    <property type="project" value="InterPro"/>
</dbReference>
<keyword evidence="3" id="KW-1185">Reference proteome</keyword>
<dbReference type="OrthoDB" id="2441642at2759"/>
<dbReference type="GO" id="GO:0030968">
    <property type="term" value="P:endoplasmic reticulum unfolded protein response"/>
    <property type="evidence" value="ECO:0007669"/>
    <property type="project" value="TreeGrafter"/>
</dbReference>
<dbReference type="GO" id="GO:0006357">
    <property type="term" value="P:regulation of transcription by RNA polymerase II"/>
    <property type="evidence" value="ECO:0007669"/>
    <property type="project" value="TreeGrafter"/>
</dbReference>
<dbReference type="PANTHER" id="PTHR38406:SF1">
    <property type="entry name" value="TRANSCRIPTIONAL REPRESSOR OPI1"/>
    <property type="match status" value="1"/>
</dbReference>
<dbReference type="GO" id="GO:0005783">
    <property type="term" value="C:endoplasmic reticulum"/>
    <property type="evidence" value="ECO:0007669"/>
    <property type="project" value="TreeGrafter"/>
</dbReference>
<accession>A0A4S8LZ58</accession>